<gene>
    <name evidence="1" type="ORF">cyc_04293</name>
</gene>
<proteinExistence type="predicted"/>
<accession>A0A1D3CT09</accession>
<dbReference type="Proteomes" id="UP000095192">
    <property type="component" value="Unassembled WGS sequence"/>
</dbReference>
<dbReference type="EMBL" id="JROU02002064">
    <property type="protein sequence ID" value="OEH74331.1"/>
    <property type="molecule type" value="Genomic_DNA"/>
</dbReference>
<protein>
    <submittedName>
        <fullName evidence="1">Uncharacterized protein</fullName>
    </submittedName>
</protein>
<reference evidence="1 2" key="1">
    <citation type="journal article" date="2016" name="BMC Genomics">
        <title>Comparative genomics reveals Cyclospora cayetanensis possesses coccidia-like metabolism and invasion components but unique surface antigens.</title>
        <authorList>
            <person name="Liu S."/>
            <person name="Wang L."/>
            <person name="Zheng H."/>
            <person name="Xu Z."/>
            <person name="Roellig D.M."/>
            <person name="Li N."/>
            <person name="Frace M.A."/>
            <person name="Tang K."/>
            <person name="Arrowood M.J."/>
            <person name="Moss D.M."/>
            <person name="Zhang L."/>
            <person name="Feng Y."/>
            <person name="Xiao L."/>
        </authorList>
    </citation>
    <scope>NUCLEOTIDE SEQUENCE [LARGE SCALE GENOMIC DNA]</scope>
    <source>
        <strain evidence="1 2">CHN_HEN01</strain>
    </source>
</reference>
<evidence type="ECO:0000313" key="2">
    <source>
        <dbReference type="Proteomes" id="UP000095192"/>
    </source>
</evidence>
<sequence>MRELSPLLDFLQDAAEALERDTERRNGGFCGAYEKGTVLPARAKELRSKALKRGRQPYRNALGPAEAQFARLQLYLQLPVRARPETRA</sequence>
<evidence type="ECO:0000313" key="1">
    <source>
        <dbReference type="EMBL" id="OEH74331.1"/>
    </source>
</evidence>
<dbReference type="AlphaFoldDB" id="A0A1D3CT09"/>
<keyword evidence="2" id="KW-1185">Reference proteome</keyword>
<dbReference type="VEuPathDB" id="ToxoDB:cyc_04293"/>
<dbReference type="InParanoid" id="A0A1D3CT09"/>
<name>A0A1D3CT09_9EIME</name>
<comment type="caution">
    <text evidence="1">The sequence shown here is derived from an EMBL/GenBank/DDBJ whole genome shotgun (WGS) entry which is preliminary data.</text>
</comment>
<organism evidence="1 2">
    <name type="scientific">Cyclospora cayetanensis</name>
    <dbReference type="NCBI Taxonomy" id="88456"/>
    <lineage>
        <taxon>Eukaryota</taxon>
        <taxon>Sar</taxon>
        <taxon>Alveolata</taxon>
        <taxon>Apicomplexa</taxon>
        <taxon>Conoidasida</taxon>
        <taxon>Coccidia</taxon>
        <taxon>Eucoccidiorida</taxon>
        <taxon>Eimeriorina</taxon>
        <taxon>Eimeriidae</taxon>
        <taxon>Cyclospora</taxon>
    </lineage>
</organism>